<comment type="function">
    <text evidence="10">Endoglycosidase which is a cell surface and extracellular matrix-degrading enzyme. Cleaves heparan sulfate proteoglycans (HSPGs) into heparan sulfate side chains and core proteoglycans.</text>
</comment>
<dbReference type="GO" id="GO:0009505">
    <property type="term" value="C:plant-type cell wall"/>
    <property type="evidence" value="ECO:0007669"/>
    <property type="project" value="TreeGrafter"/>
</dbReference>
<feature type="signal peptide" evidence="11">
    <location>
        <begin position="1"/>
        <end position="24"/>
    </location>
</feature>
<dbReference type="Pfam" id="PF03662">
    <property type="entry name" value="Glyco_hydro_79n"/>
    <property type="match status" value="1"/>
</dbReference>
<evidence type="ECO:0000313" key="13">
    <source>
        <dbReference type="Proteomes" id="UP000636800"/>
    </source>
</evidence>
<dbReference type="PANTHER" id="PTHR14363:SF17">
    <property type="entry name" value="HEPARANASE-LIKE PROTEIN 3"/>
    <property type="match status" value="1"/>
</dbReference>
<evidence type="ECO:0000256" key="10">
    <source>
        <dbReference type="ARBA" id="ARBA00055929"/>
    </source>
</evidence>
<protein>
    <recommendedName>
        <fullName evidence="14">Heparanase-like protein 3</fullName>
    </recommendedName>
</protein>
<keyword evidence="3" id="KW-0964">Secreted</keyword>
<dbReference type="OrthoDB" id="8118055at2759"/>
<dbReference type="PANTHER" id="PTHR14363">
    <property type="entry name" value="HEPARANASE-RELATED"/>
    <property type="match status" value="1"/>
</dbReference>
<evidence type="ECO:0000256" key="8">
    <source>
        <dbReference type="ARBA" id="ARBA00023228"/>
    </source>
</evidence>
<accession>A0A835UQI3</accession>
<dbReference type="Gene3D" id="3.20.20.80">
    <property type="entry name" value="Glycosidases"/>
    <property type="match status" value="1"/>
</dbReference>
<evidence type="ECO:0000256" key="9">
    <source>
        <dbReference type="ARBA" id="ARBA00023765"/>
    </source>
</evidence>
<feature type="chain" id="PRO_5032686262" description="Heparanase-like protein 3" evidence="11">
    <location>
        <begin position="25"/>
        <end position="517"/>
    </location>
</feature>
<evidence type="ECO:0000256" key="5">
    <source>
        <dbReference type="ARBA" id="ARBA00022801"/>
    </source>
</evidence>
<evidence type="ECO:0000256" key="4">
    <source>
        <dbReference type="ARBA" id="ARBA00022729"/>
    </source>
</evidence>
<gene>
    <name evidence="12" type="ORF">HPP92_016987</name>
</gene>
<evidence type="ECO:0000256" key="2">
    <source>
        <dbReference type="ARBA" id="ARBA00009800"/>
    </source>
</evidence>
<proteinExistence type="inferred from homology"/>
<evidence type="ECO:0000256" key="6">
    <source>
        <dbReference type="ARBA" id="ARBA00023136"/>
    </source>
</evidence>
<organism evidence="12 13">
    <name type="scientific">Vanilla planifolia</name>
    <name type="common">Vanilla</name>
    <dbReference type="NCBI Taxonomy" id="51239"/>
    <lineage>
        <taxon>Eukaryota</taxon>
        <taxon>Viridiplantae</taxon>
        <taxon>Streptophyta</taxon>
        <taxon>Embryophyta</taxon>
        <taxon>Tracheophyta</taxon>
        <taxon>Spermatophyta</taxon>
        <taxon>Magnoliopsida</taxon>
        <taxon>Liliopsida</taxon>
        <taxon>Asparagales</taxon>
        <taxon>Orchidaceae</taxon>
        <taxon>Vanilloideae</taxon>
        <taxon>Vanilleae</taxon>
        <taxon>Vanilla</taxon>
    </lineage>
</organism>
<comment type="caution">
    <text evidence="12">The sequence shown here is derived from an EMBL/GenBank/DDBJ whole genome shotgun (WGS) entry which is preliminary data.</text>
</comment>
<evidence type="ECO:0008006" key="14">
    <source>
        <dbReference type="Google" id="ProtNLM"/>
    </source>
</evidence>
<dbReference type="SUPFAM" id="SSF51445">
    <property type="entry name" value="(Trans)glycosidases"/>
    <property type="match status" value="1"/>
</dbReference>
<dbReference type="InterPro" id="IPR017853">
    <property type="entry name" value="GH"/>
</dbReference>
<evidence type="ECO:0000256" key="3">
    <source>
        <dbReference type="ARBA" id="ARBA00022525"/>
    </source>
</evidence>
<dbReference type="EMBL" id="JADCNL010000008">
    <property type="protein sequence ID" value="KAG0470287.1"/>
    <property type="molecule type" value="Genomic_DNA"/>
</dbReference>
<keyword evidence="13" id="KW-1185">Reference proteome</keyword>
<evidence type="ECO:0000256" key="11">
    <source>
        <dbReference type="SAM" id="SignalP"/>
    </source>
</evidence>
<sequence length="517" mass="57312">MASTFPWWLAPCLMALLFVLCASSTPTNETAKLTQGRLVVHGNAAIASTDENFICATIDWWPSEKCDYGSCSWGEASILNLQLSNPILLNAVKAFSPLKLRLGGSLDDMVIYQENPSQPCGPFVVNTSALFGFSNGCLSLARWDELNKFFTESGAAVVFGLNALNGRVTLRWFLRGPWNYHNAESLIRYTANKGYNNIYGWELGNELSGKGYRARVHASQYAKDVITLKSLVKRIYEAQQKKPLVIAPGGNYEEKWFREFIDKTKPSSSLDVITHHIYSLGAGNDEHLVAKILDPSYLDVVGSLFSNMNRLIKSTNTSATAWIGEAGGAYNSGHNLVTNSFVSSFWYLDQLALSAKYNTKSFCRQSLVGGNYGLLDTTTFRPNPDYYSALLWHRLMGPKVLSTNFQGSKKIRAYAHCAKDFHGITLLLLNLNQMTTTQVQVSSKGANYQREEYHLTAEYGNLHTQTVLLNGNALLLDSLNGIPMMEPTKVDGSQPIEVAPLSIVFVRMPDFPARACL</sequence>
<comment type="similarity">
    <text evidence="2">Belongs to the glycosyl hydrolase 79 family.</text>
</comment>
<dbReference type="FunFam" id="3.20.20.80:FF:000023">
    <property type="entry name" value="heparanase-like protein 3"/>
    <property type="match status" value="1"/>
</dbReference>
<keyword evidence="5" id="KW-0378">Hydrolase</keyword>
<evidence type="ECO:0000256" key="7">
    <source>
        <dbReference type="ARBA" id="ARBA00023180"/>
    </source>
</evidence>
<keyword evidence="8" id="KW-0458">Lysosome</keyword>
<dbReference type="GO" id="GO:0005765">
    <property type="term" value="C:lysosomal membrane"/>
    <property type="evidence" value="ECO:0007669"/>
    <property type="project" value="UniProtKB-SubCell"/>
</dbReference>
<evidence type="ECO:0000313" key="12">
    <source>
        <dbReference type="EMBL" id="KAG0470287.1"/>
    </source>
</evidence>
<reference evidence="12 13" key="1">
    <citation type="journal article" date="2020" name="Nat. Food">
        <title>A phased Vanilla planifolia genome enables genetic improvement of flavour and production.</title>
        <authorList>
            <person name="Hasing T."/>
            <person name="Tang H."/>
            <person name="Brym M."/>
            <person name="Khazi F."/>
            <person name="Huang T."/>
            <person name="Chambers A.H."/>
        </authorList>
    </citation>
    <scope>NUCLEOTIDE SEQUENCE [LARGE SCALE GENOMIC DNA]</scope>
    <source>
        <tissue evidence="12">Leaf</tissue>
    </source>
</reference>
<dbReference type="InterPro" id="IPR005199">
    <property type="entry name" value="Glyco_hydro_79"/>
</dbReference>
<keyword evidence="6" id="KW-0472">Membrane</keyword>
<dbReference type="GO" id="GO:0004566">
    <property type="term" value="F:beta-glucuronidase activity"/>
    <property type="evidence" value="ECO:0007669"/>
    <property type="project" value="TreeGrafter"/>
</dbReference>
<dbReference type="Proteomes" id="UP000636800">
    <property type="component" value="Unassembled WGS sequence"/>
</dbReference>
<name>A0A835UQI3_VANPL</name>
<keyword evidence="4 11" id="KW-0732">Signal</keyword>
<dbReference type="GO" id="GO:0005576">
    <property type="term" value="C:extracellular region"/>
    <property type="evidence" value="ECO:0007669"/>
    <property type="project" value="UniProtKB-SubCell"/>
</dbReference>
<comment type="subcellular location">
    <subcellularLocation>
        <location evidence="9">Lysosome membrane</location>
        <topology evidence="9">Peripheral membrane protein</topology>
    </subcellularLocation>
    <subcellularLocation>
        <location evidence="1">Secreted</location>
    </subcellularLocation>
</comment>
<keyword evidence="7" id="KW-0325">Glycoprotein</keyword>
<dbReference type="AlphaFoldDB" id="A0A835UQI3"/>
<evidence type="ECO:0000256" key="1">
    <source>
        <dbReference type="ARBA" id="ARBA00004613"/>
    </source>
</evidence>